<dbReference type="GO" id="GO:0008061">
    <property type="term" value="F:chitin binding"/>
    <property type="evidence" value="ECO:0007669"/>
    <property type="project" value="UniProtKB-KW"/>
</dbReference>
<dbReference type="AlphaFoldDB" id="A0A8H6MJK2"/>
<organism evidence="6 7">
    <name type="scientific">Colletotrichum sojae</name>
    <dbReference type="NCBI Taxonomy" id="2175907"/>
    <lineage>
        <taxon>Eukaryota</taxon>
        <taxon>Fungi</taxon>
        <taxon>Dikarya</taxon>
        <taxon>Ascomycota</taxon>
        <taxon>Pezizomycotina</taxon>
        <taxon>Sordariomycetes</taxon>
        <taxon>Hypocreomycetidae</taxon>
        <taxon>Glomerellales</taxon>
        <taxon>Glomerellaceae</taxon>
        <taxon>Colletotrichum</taxon>
        <taxon>Colletotrichum orchidearum species complex</taxon>
    </lineage>
</organism>
<gene>
    <name evidence="6" type="ORF">CSOJ01_14248</name>
</gene>
<accession>A0A8H6MJK2</accession>
<evidence type="ECO:0000256" key="3">
    <source>
        <dbReference type="SAM" id="MobiDB-lite"/>
    </source>
</evidence>
<dbReference type="InterPro" id="IPR053214">
    <property type="entry name" value="LysM12-like"/>
</dbReference>
<dbReference type="PANTHER" id="PTHR47700">
    <property type="entry name" value="V CHITINASE, PUTATIVE (AFU_ORTHOLOGUE AFUA_6G13720)-RELATED"/>
    <property type="match status" value="1"/>
</dbReference>
<protein>
    <submittedName>
        <fullName evidence="6">Chitinase</fullName>
    </submittedName>
</protein>
<evidence type="ECO:0000256" key="1">
    <source>
        <dbReference type="ARBA" id="ARBA00022669"/>
    </source>
</evidence>
<dbReference type="Proteomes" id="UP000652219">
    <property type="component" value="Unassembled WGS sequence"/>
</dbReference>
<dbReference type="Gene3D" id="3.10.350.10">
    <property type="entry name" value="LysM domain"/>
    <property type="match status" value="1"/>
</dbReference>
<dbReference type="PROSITE" id="PS51782">
    <property type="entry name" value="LYSM"/>
    <property type="match status" value="1"/>
</dbReference>
<proteinExistence type="predicted"/>
<keyword evidence="4" id="KW-0732">Signal</keyword>
<dbReference type="InterPro" id="IPR036779">
    <property type="entry name" value="LysM_dom_sf"/>
</dbReference>
<dbReference type="SUPFAM" id="SSF54106">
    <property type="entry name" value="LysM domain"/>
    <property type="match status" value="1"/>
</dbReference>
<dbReference type="PANTHER" id="PTHR47700:SF2">
    <property type="entry name" value="CHITINASE"/>
    <property type="match status" value="1"/>
</dbReference>
<keyword evidence="2" id="KW-0843">Virulence</keyword>
<name>A0A8H6MJK2_9PEZI</name>
<evidence type="ECO:0000313" key="7">
    <source>
        <dbReference type="Proteomes" id="UP000652219"/>
    </source>
</evidence>
<feature type="chain" id="PRO_5034386301" evidence="4">
    <location>
        <begin position="27"/>
        <end position="371"/>
    </location>
</feature>
<comment type="caution">
    <text evidence="6">The sequence shown here is derived from an EMBL/GenBank/DDBJ whole genome shotgun (WGS) entry which is preliminary data.</text>
</comment>
<feature type="signal peptide" evidence="4">
    <location>
        <begin position="1"/>
        <end position="26"/>
    </location>
</feature>
<evidence type="ECO:0000313" key="6">
    <source>
        <dbReference type="EMBL" id="KAF6792019.1"/>
    </source>
</evidence>
<feature type="non-terminal residue" evidence="6">
    <location>
        <position position="371"/>
    </location>
</feature>
<keyword evidence="7" id="KW-1185">Reference proteome</keyword>
<sequence>MVRPGQHHYRLLPLLGCLLYRGGVSQQDLCPTACFESGPDPADWTTVGEFGQLQACKRPLVLDFSITIPVTEKQPIRVCNVWANDFYTGPVEPPGAGGTEDIAPVMAWTPAGSENEIGGRVATLSVDDLQSYLRNVVSWAANRTILFATSSDVTVGVYVGANLLNPSVAGIFFDYFLGLLFGSGIANDKAALIQTCDGRSGDQIFGLIAASTPDFTTVQDAVARWSSGQCVDVSSYSETVDLDPEPIDLVDPKSALTLSSSNASSAQVGSGLSNSTDSSNARSPAVRGLLIARADCRTIDVKSGDDCGKLVTRCGGGMTAADLYKYNPKSNRCSTLQPGQLICCSAGTLPQPPTPQPNPDGSCRTRKVDDG</sequence>
<keyword evidence="1" id="KW-0147">Chitin-binding</keyword>
<feature type="domain" description="LysM" evidence="5">
    <location>
        <begin position="297"/>
        <end position="344"/>
    </location>
</feature>
<dbReference type="InterPro" id="IPR018392">
    <property type="entry name" value="LysM"/>
</dbReference>
<evidence type="ECO:0000256" key="4">
    <source>
        <dbReference type="SAM" id="SignalP"/>
    </source>
</evidence>
<evidence type="ECO:0000256" key="2">
    <source>
        <dbReference type="ARBA" id="ARBA00023026"/>
    </source>
</evidence>
<feature type="region of interest" description="Disordered" evidence="3">
    <location>
        <begin position="348"/>
        <end position="371"/>
    </location>
</feature>
<reference evidence="6 7" key="1">
    <citation type="journal article" date="2020" name="Phytopathology">
        <title>Genome Sequence Resources of Colletotrichum truncatum, C. plurivorum, C. musicola, and C. sojae: Four Species Pathogenic to Soybean (Glycine max).</title>
        <authorList>
            <person name="Rogerio F."/>
            <person name="Boufleur T.R."/>
            <person name="Ciampi-Guillardi M."/>
            <person name="Sukno S.A."/>
            <person name="Thon M.R."/>
            <person name="Massola Junior N.S."/>
            <person name="Baroncelli R."/>
        </authorList>
    </citation>
    <scope>NUCLEOTIDE SEQUENCE [LARGE SCALE GENOMIC DNA]</scope>
    <source>
        <strain evidence="6 7">LFN0009</strain>
    </source>
</reference>
<evidence type="ECO:0000259" key="5">
    <source>
        <dbReference type="PROSITE" id="PS51782"/>
    </source>
</evidence>
<dbReference type="EMBL" id="WIGN01000465">
    <property type="protein sequence ID" value="KAF6792019.1"/>
    <property type="molecule type" value="Genomic_DNA"/>
</dbReference>